<reference evidence="12 13" key="1">
    <citation type="journal article" date="2019" name="Nat. Med.">
        <title>A library of human gut bacterial isolates paired with longitudinal multiomics data enables mechanistic microbiome research.</title>
        <authorList>
            <person name="Poyet M."/>
            <person name="Groussin M."/>
            <person name="Gibbons S.M."/>
            <person name="Avila-Pacheco J."/>
            <person name="Jiang X."/>
            <person name="Kearney S.M."/>
            <person name="Perrotta A.R."/>
            <person name="Berdy B."/>
            <person name="Zhao S."/>
            <person name="Lieberman T.D."/>
            <person name="Swanson P.K."/>
            <person name="Smith M."/>
            <person name="Roesemann S."/>
            <person name="Alexander J.E."/>
            <person name="Rich S.A."/>
            <person name="Livny J."/>
            <person name="Vlamakis H."/>
            <person name="Clish C."/>
            <person name="Bullock K."/>
            <person name="Deik A."/>
            <person name="Scott J."/>
            <person name="Pierce K.A."/>
            <person name="Xavier R.J."/>
            <person name="Alm E.J."/>
        </authorList>
    </citation>
    <scope>NUCLEOTIDE SEQUENCE [LARGE SCALE GENOMIC DNA]</scope>
    <source>
        <strain evidence="11 14">BIOML-A11</strain>
        <strain evidence="10 13">BIOML-A16</strain>
        <strain evidence="9 12">BIOML-A29</strain>
    </source>
</reference>
<accession>A0A3E4ZTY1</accession>
<dbReference type="InterPro" id="IPR037066">
    <property type="entry name" value="Plug_dom_sf"/>
</dbReference>
<dbReference type="Gene3D" id="2.40.170.20">
    <property type="entry name" value="TonB-dependent receptor, beta-barrel domain"/>
    <property type="match status" value="1"/>
</dbReference>
<comment type="caution">
    <text evidence="11">The sequence shown here is derived from an EMBL/GenBank/DDBJ whole genome shotgun (WGS) entry which is preliminary data.</text>
</comment>
<dbReference type="GeneID" id="49204119"/>
<evidence type="ECO:0000313" key="12">
    <source>
        <dbReference type="Proteomes" id="UP000434916"/>
    </source>
</evidence>
<comment type="subcellular location">
    <subcellularLocation>
        <location evidence="1 7">Cell outer membrane</location>
        <topology evidence="1 7">Multi-pass membrane protein</topology>
    </subcellularLocation>
</comment>
<evidence type="ECO:0000313" key="9">
    <source>
        <dbReference type="EMBL" id="MTU37977.1"/>
    </source>
</evidence>
<dbReference type="Proteomes" id="UP000482671">
    <property type="component" value="Unassembled WGS sequence"/>
</dbReference>
<proteinExistence type="inferred from homology"/>
<dbReference type="InterPro" id="IPR008969">
    <property type="entry name" value="CarboxyPept-like_regulatory"/>
</dbReference>
<evidence type="ECO:0000313" key="14">
    <source>
        <dbReference type="Proteomes" id="UP000482671"/>
    </source>
</evidence>
<dbReference type="GO" id="GO:0009279">
    <property type="term" value="C:cell outer membrane"/>
    <property type="evidence" value="ECO:0007669"/>
    <property type="project" value="UniProtKB-SubCell"/>
</dbReference>
<evidence type="ECO:0000256" key="1">
    <source>
        <dbReference type="ARBA" id="ARBA00004571"/>
    </source>
</evidence>
<feature type="domain" description="Secretin/TonB short N-terminal" evidence="8">
    <location>
        <begin position="72"/>
        <end position="123"/>
    </location>
</feature>
<keyword evidence="12" id="KW-1185">Reference proteome</keyword>
<evidence type="ECO:0000256" key="4">
    <source>
        <dbReference type="ARBA" id="ARBA00022692"/>
    </source>
</evidence>
<dbReference type="Pfam" id="PF13715">
    <property type="entry name" value="CarbopepD_reg_2"/>
    <property type="match status" value="1"/>
</dbReference>
<keyword evidence="6 7" id="KW-0998">Cell outer membrane</keyword>
<dbReference type="NCBIfam" id="TIGR04056">
    <property type="entry name" value="OMP_RagA_SusC"/>
    <property type="match status" value="1"/>
</dbReference>
<dbReference type="STRING" id="46503.ERS852463_01153"/>
<evidence type="ECO:0000256" key="5">
    <source>
        <dbReference type="ARBA" id="ARBA00023136"/>
    </source>
</evidence>
<dbReference type="PROSITE" id="PS52016">
    <property type="entry name" value="TONB_DEPENDENT_REC_3"/>
    <property type="match status" value="1"/>
</dbReference>
<keyword evidence="5 7" id="KW-0472">Membrane</keyword>
<evidence type="ECO:0000313" key="13">
    <source>
        <dbReference type="Proteomes" id="UP000448908"/>
    </source>
</evidence>
<evidence type="ECO:0000313" key="11">
    <source>
        <dbReference type="EMBL" id="MTV03291.1"/>
    </source>
</evidence>
<dbReference type="InterPro" id="IPR012910">
    <property type="entry name" value="Plug_dom"/>
</dbReference>
<evidence type="ECO:0000256" key="6">
    <source>
        <dbReference type="ARBA" id="ARBA00023237"/>
    </source>
</evidence>
<evidence type="ECO:0000259" key="8">
    <source>
        <dbReference type="SMART" id="SM00965"/>
    </source>
</evidence>
<evidence type="ECO:0000313" key="10">
    <source>
        <dbReference type="EMBL" id="MTU67508.1"/>
    </source>
</evidence>
<sequence length="1144" mass="129530">MKRKTLLLPFIIYNSNIKYFFRIMRISLFLLFVCVFQLMAEEADAQNAEIKLSQNSMTIKQLVKEIEAQTDYLVVFRDQDVDVNKTVSFNTKTATVADYLEMITKNTGISYQFENNYITLLSTSSKSVNQEKKKKISGQIVDTYGLAVIGANVVEKGTTNGTITDVDGNFSLEVDENSTLVVSYIGYTPQEIIVANKSNFSIKLKEDTEVLDEVVVVGYGTAKKKDLTGAVSSVKAEKLSAQAPRNVQDILRSNAAGLNIGIATDAKAEADLSVRGKGTLSAGSSPLIVLDGVIYEGNLSDITPEDIASVDVLKDASSSAVYGAKAANGVIAITTKKGIQGKPVINFNANISFAKSANQPKILDAEGFLKFRQDYNEGRNSDEYLAKYPQIFVNPFKLQGVDPLVWYNYDQSVPATSVTDKQLETQWLSRLNLLTPEIDNYFAGRITKWDDLVFQTGLQQDYTVSVSNATERTSQYYSLNWADREGIITGDKYTNFRARMNVKTEITSFLSVGMNAQFSSRNEGFLKCLWEQMTMISPYGANEVDNLESPYRRNPTGMDPVNPFYDNMYTERKDLYQNLNAKLYAEVKLPFGIEYTLNFTPYYSWHDYYNHYSSEGEKWEAIGGASVRTNTKQFSWQIDNIIRWKREFAQKHKVEVTLLANAEKAQYWSTTAEAQGYTPNDVLGYHQLQSGSVQKVSSDDTYQTGDALMARLFYSFNNKYMLTTSIRRDGYSAFGKKNPRATFPSVALGWVFTQEQFMQQANSWLNYAKLRISWGENGNRDIGQYAALAQMKSSLRPYIDQTGNIYTISQMFVNTMANHNLKWERTAAFNFGLDFSLFDELLSGSIETYVSKTNDLLVKRALPDVTGFNSVTANLGQLQNKGFELTLNANIINSKDFKWFASGNFSLNRRKINSLYGDMVDVLDENGNVIGQKESDDETNKWFIGQDPDRIWDYERAGVWQKDEREEAAIYGCQPGDFKYVDQNGDGIMNNKDKVFQGYTTPRFRWTLRNEWTYKNLSLSAVLYSYLGHYGAFQRAANNYSFPDRTSDYDFPRWTATNPINDYARIGSKNIGTNYVNKSFVRLENVTLSYHFPKEWINKFAIQSLRLSGSIQNAAVFAPHWNFWDPESGSVTPRTFNLGINVTL</sequence>
<keyword evidence="4 7" id="KW-0812">Transmembrane</keyword>
<dbReference type="EMBL" id="WNDD01000021">
    <property type="protein sequence ID" value="MTV03291.1"/>
    <property type="molecule type" value="Genomic_DNA"/>
</dbReference>
<name>A0A3E4ZTY1_9BACT</name>
<keyword evidence="2 7" id="KW-0813">Transport</keyword>
<dbReference type="Pfam" id="PF07715">
    <property type="entry name" value="Plug"/>
    <property type="match status" value="1"/>
</dbReference>
<dbReference type="InterPro" id="IPR023997">
    <property type="entry name" value="TonB-dep_OMP_SusC/RagA_CS"/>
</dbReference>
<dbReference type="Proteomes" id="UP000434916">
    <property type="component" value="Unassembled WGS sequence"/>
</dbReference>
<comment type="similarity">
    <text evidence="7">Belongs to the TonB-dependent receptor family.</text>
</comment>
<dbReference type="RefSeq" id="WP_005634519.1">
    <property type="nucleotide sequence ID" value="NZ_BAABYG010000001.1"/>
</dbReference>
<evidence type="ECO:0000256" key="3">
    <source>
        <dbReference type="ARBA" id="ARBA00022452"/>
    </source>
</evidence>
<organism evidence="11 14">
    <name type="scientific">Parabacteroides merdae</name>
    <dbReference type="NCBI Taxonomy" id="46503"/>
    <lineage>
        <taxon>Bacteria</taxon>
        <taxon>Pseudomonadati</taxon>
        <taxon>Bacteroidota</taxon>
        <taxon>Bacteroidia</taxon>
        <taxon>Bacteroidales</taxon>
        <taxon>Tannerellaceae</taxon>
        <taxon>Parabacteroides</taxon>
    </lineage>
</organism>
<gene>
    <name evidence="9" type="ORF">GMD82_00320</name>
    <name evidence="10" type="ORF">GMD92_00060</name>
    <name evidence="11" type="ORF">GME02_16925</name>
</gene>
<dbReference type="InterPro" id="IPR039426">
    <property type="entry name" value="TonB-dep_rcpt-like"/>
</dbReference>
<dbReference type="OrthoDB" id="9768177at2"/>
<dbReference type="SUPFAM" id="SSF49464">
    <property type="entry name" value="Carboxypeptidase regulatory domain-like"/>
    <property type="match status" value="1"/>
</dbReference>
<dbReference type="SMART" id="SM00965">
    <property type="entry name" value="STN"/>
    <property type="match status" value="1"/>
</dbReference>
<dbReference type="InterPro" id="IPR011662">
    <property type="entry name" value="Secretin/TonB_short_N"/>
</dbReference>
<protein>
    <submittedName>
        <fullName evidence="11">SusC/RagA family TonB-linked outer membrane protein</fullName>
    </submittedName>
</protein>
<dbReference type="AlphaFoldDB" id="A0A3E4ZTY1"/>
<dbReference type="SUPFAM" id="SSF56935">
    <property type="entry name" value="Porins"/>
    <property type="match status" value="1"/>
</dbReference>
<dbReference type="FunFam" id="2.60.40.1120:FF:000003">
    <property type="entry name" value="Outer membrane protein Omp121"/>
    <property type="match status" value="1"/>
</dbReference>
<evidence type="ECO:0000256" key="2">
    <source>
        <dbReference type="ARBA" id="ARBA00022448"/>
    </source>
</evidence>
<dbReference type="Gene3D" id="2.170.130.10">
    <property type="entry name" value="TonB-dependent receptor, plug domain"/>
    <property type="match status" value="1"/>
</dbReference>
<dbReference type="EMBL" id="WNCN01000001">
    <property type="protein sequence ID" value="MTU37977.1"/>
    <property type="molecule type" value="Genomic_DNA"/>
</dbReference>
<keyword evidence="3 7" id="KW-1134">Transmembrane beta strand</keyword>
<dbReference type="Pfam" id="PF07660">
    <property type="entry name" value="STN"/>
    <property type="match status" value="1"/>
</dbReference>
<dbReference type="EMBL" id="WNDA01000001">
    <property type="protein sequence ID" value="MTU67508.1"/>
    <property type="molecule type" value="Genomic_DNA"/>
</dbReference>
<dbReference type="InterPro" id="IPR036942">
    <property type="entry name" value="Beta-barrel_TonB_sf"/>
</dbReference>
<dbReference type="InterPro" id="IPR023996">
    <property type="entry name" value="TonB-dep_OMP_SusC/RagA"/>
</dbReference>
<dbReference type="Gene3D" id="2.60.40.1120">
    <property type="entry name" value="Carboxypeptidase-like, regulatory domain"/>
    <property type="match status" value="1"/>
</dbReference>
<dbReference type="NCBIfam" id="TIGR04057">
    <property type="entry name" value="SusC_RagA_signa"/>
    <property type="match status" value="1"/>
</dbReference>
<evidence type="ECO:0000256" key="7">
    <source>
        <dbReference type="PROSITE-ProRule" id="PRU01360"/>
    </source>
</evidence>
<dbReference type="Proteomes" id="UP000448908">
    <property type="component" value="Unassembled WGS sequence"/>
</dbReference>